<sequence>MIFSKRCCAHSTRVKELFSSLGVNYNILELDQIVKHNWEIMTEAIQNHIGSLNWGYRLSLREKRVTYTNSCGEFMGQYKLKATNRKGQETFYTAAKFVIATGERPRYLGIEGDKEYCVTRNSKIPVNDVEQTNVPHIYAIGDILEGKPELTPVAIERGKLLAC</sequence>
<evidence type="ECO:0000313" key="7">
    <source>
        <dbReference type="EMBL" id="EHB00162.1"/>
    </source>
</evidence>
<dbReference type="GO" id="GO:0034599">
    <property type="term" value="P:cellular response to oxidative stress"/>
    <property type="evidence" value="ECO:0007669"/>
    <property type="project" value="TreeGrafter"/>
</dbReference>
<evidence type="ECO:0000313" key="8">
    <source>
        <dbReference type="Proteomes" id="UP000006813"/>
    </source>
</evidence>
<dbReference type="PANTHER" id="PTHR42737:SF6">
    <property type="entry name" value="THIOREDOXIN-DISULFIDE REDUCTASE"/>
    <property type="match status" value="1"/>
</dbReference>
<comment type="cofactor">
    <cofactor evidence="1">
        <name>FAD</name>
        <dbReference type="ChEBI" id="CHEBI:57692"/>
    </cofactor>
</comment>
<feature type="domain" description="FAD/NAD(P)-binding" evidence="6">
    <location>
        <begin position="119"/>
        <end position="158"/>
    </location>
</feature>
<dbReference type="Pfam" id="PF07992">
    <property type="entry name" value="Pyr_redox_2"/>
    <property type="match status" value="1"/>
</dbReference>
<evidence type="ECO:0000256" key="5">
    <source>
        <dbReference type="ARBA" id="ARBA00023284"/>
    </source>
</evidence>
<keyword evidence="3" id="KW-0560">Oxidoreductase</keyword>
<dbReference type="InterPro" id="IPR036188">
    <property type="entry name" value="FAD/NAD-bd_sf"/>
</dbReference>
<evidence type="ECO:0000256" key="3">
    <source>
        <dbReference type="ARBA" id="ARBA00023002"/>
    </source>
</evidence>
<evidence type="ECO:0000256" key="2">
    <source>
        <dbReference type="ARBA" id="ARBA00007532"/>
    </source>
</evidence>
<dbReference type="PRINTS" id="PR00368">
    <property type="entry name" value="FADPNR"/>
</dbReference>
<evidence type="ECO:0000259" key="6">
    <source>
        <dbReference type="Pfam" id="PF07992"/>
    </source>
</evidence>
<dbReference type="Gene3D" id="3.50.50.60">
    <property type="entry name" value="FAD/NAD(P)-binding domain"/>
    <property type="match status" value="1"/>
</dbReference>
<evidence type="ECO:0000256" key="1">
    <source>
        <dbReference type="ARBA" id="ARBA00001974"/>
    </source>
</evidence>
<dbReference type="InParanoid" id="G5AT01"/>
<evidence type="ECO:0000256" key="4">
    <source>
        <dbReference type="ARBA" id="ARBA00023157"/>
    </source>
</evidence>
<gene>
    <name evidence="7" type="ORF">GW7_21082</name>
</gene>
<dbReference type="GO" id="GO:0004362">
    <property type="term" value="F:glutathione-disulfide reductase (NADPH) activity"/>
    <property type="evidence" value="ECO:0007669"/>
    <property type="project" value="TreeGrafter"/>
</dbReference>
<dbReference type="GO" id="GO:0005739">
    <property type="term" value="C:mitochondrion"/>
    <property type="evidence" value="ECO:0007669"/>
    <property type="project" value="TreeGrafter"/>
</dbReference>
<reference evidence="7 8" key="1">
    <citation type="journal article" date="2011" name="Nature">
        <title>Genome sequencing reveals insights into physiology and longevity of the naked mole rat.</title>
        <authorList>
            <person name="Kim E.B."/>
            <person name="Fang X."/>
            <person name="Fushan A.A."/>
            <person name="Huang Z."/>
            <person name="Lobanov A.V."/>
            <person name="Han L."/>
            <person name="Marino S.M."/>
            <person name="Sun X."/>
            <person name="Turanov A.A."/>
            <person name="Yang P."/>
            <person name="Yim S.H."/>
            <person name="Zhao X."/>
            <person name="Kasaikina M.V."/>
            <person name="Stoletzki N."/>
            <person name="Peng C."/>
            <person name="Polak P."/>
            <person name="Xiong Z."/>
            <person name="Kiezun A."/>
            <person name="Zhu Y."/>
            <person name="Chen Y."/>
            <person name="Kryukov G.V."/>
            <person name="Zhang Q."/>
            <person name="Peshkin L."/>
            <person name="Yang L."/>
            <person name="Bronson R.T."/>
            <person name="Buffenstein R."/>
            <person name="Wang B."/>
            <person name="Han C."/>
            <person name="Li Q."/>
            <person name="Chen L."/>
            <person name="Zhao W."/>
            <person name="Sunyaev S.R."/>
            <person name="Park T.J."/>
            <person name="Zhang G."/>
            <person name="Wang J."/>
            <person name="Gladyshev V.N."/>
        </authorList>
    </citation>
    <scope>NUCLEOTIDE SEQUENCE [LARGE SCALE GENOMIC DNA]</scope>
</reference>
<keyword evidence="5" id="KW-0676">Redox-active center</keyword>
<dbReference type="GO" id="GO:0050660">
    <property type="term" value="F:flavin adenine dinucleotide binding"/>
    <property type="evidence" value="ECO:0007669"/>
    <property type="project" value="InterPro"/>
</dbReference>
<keyword evidence="4" id="KW-1015">Disulfide bond</keyword>
<organism evidence="7 8">
    <name type="scientific">Heterocephalus glaber</name>
    <name type="common">Naked mole rat</name>
    <dbReference type="NCBI Taxonomy" id="10181"/>
    <lineage>
        <taxon>Eukaryota</taxon>
        <taxon>Metazoa</taxon>
        <taxon>Chordata</taxon>
        <taxon>Craniata</taxon>
        <taxon>Vertebrata</taxon>
        <taxon>Euteleostomi</taxon>
        <taxon>Mammalia</taxon>
        <taxon>Eutheria</taxon>
        <taxon>Euarchontoglires</taxon>
        <taxon>Glires</taxon>
        <taxon>Rodentia</taxon>
        <taxon>Hystricomorpha</taxon>
        <taxon>Bathyergidae</taxon>
        <taxon>Heterocephalus</taxon>
    </lineage>
</organism>
<dbReference type="PROSITE" id="PS51354">
    <property type="entry name" value="GLUTAREDOXIN_2"/>
    <property type="match status" value="1"/>
</dbReference>
<name>G5AT01_HETGA</name>
<dbReference type="InterPro" id="IPR046952">
    <property type="entry name" value="GSHR/TRXR-like"/>
</dbReference>
<dbReference type="SUPFAM" id="SSF51905">
    <property type="entry name" value="FAD/NAD(P)-binding domain"/>
    <property type="match status" value="1"/>
</dbReference>
<dbReference type="GO" id="GO:0045454">
    <property type="term" value="P:cell redox homeostasis"/>
    <property type="evidence" value="ECO:0007669"/>
    <property type="project" value="InterPro"/>
</dbReference>
<dbReference type="GO" id="GO:0005829">
    <property type="term" value="C:cytosol"/>
    <property type="evidence" value="ECO:0007669"/>
    <property type="project" value="TreeGrafter"/>
</dbReference>
<dbReference type="Proteomes" id="UP000006813">
    <property type="component" value="Unassembled WGS sequence"/>
</dbReference>
<dbReference type="PANTHER" id="PTHR42737">
    <property type="entry name" value="GLUTATHIONE REDUCTASE"/>
    <property type="match status" value="1"/>
</dbReference>
<dbReference type="GO" id="GO:0006749">
    <property type="term" value="P:glutathione metabolic process"/>
    <property type="evidence" value="ECO:0007669"/>
    <property type="project" value="TreeGrafter"/>
</dbReference>
<comment type="similarity">
    <text evidence="2">Belongs to the class-I pyridine nucleotide-disulfide oxidoreductase family.</text>
</comment>
<dbReference type="EMBL" id="JH166822">
    <property type="protein sequence ID" value="EHB00162.1"/>
    <property type="molecule type" value="Genomic_DNA"/>
</dbReference>
<dbReference type="AlphaFoldDB" id="G5AT01"/>
<accession>G5AT01</accession>
<protein>
    <submittedName>
        <fullName evidence="7">Thioredoxin reductase 3</fullName>
    </submittedName>
</protein>
<proteinExistence type="inferred from homology"/>
<dbReference type="InterPro" id="IPR023753">
    <property type="entry name" value="FAD/NAD-binding_dom"/>
</dbReference>
<dbReference type="STRING" id="10181.G5AT01"/>